<dbReference type="GO" id="GO:0005524">
    <property type="term" value="F:ATP binding"/>
    <property type="evidence" value="ECO:0007669"/>
    <property type="project" value="UniProtKB-KW"/>
</dbReference>
<organism evidence="7 8">
    <name type="scientific">Rhodotorula toruloides</name>
    <name type="common">Yeast</name>
    <name type="synonym">Rhodosporidium toruloides</name>
    <dbReference type="NCBI Taxonomy" id="5286"/>
    <lineage>
        <taxon>Eukaryota</taxon>
        <taxon>Fungi</taxon>
        <taxon>Dikarya</taxon>
        <taxon>Basidiomycota</taxon>
        <taxon>Pucciniomycotina</taxon>
        <taxon>Microbotryomycetes</taxon>
        <taxon>Sporidiobolales</taxon>
        <taxon>Sporidiobolaceae</taxon>
        <taxon>Rhodotorula</taxon>
    </lineage>
</organism>
<evidence type="ECO:0000313" key="8">
    <source>
        <dbReference type="Proteomes" id="UP000321518"/>
    </source>
</evidence>
<name>A0A511KFT1_RHOTO</name>
<dbReference type="GO" id="GO:0004386">
    <property type="term" value="F:helicase activity"/>
    <property type="evidence" value="ECO:0007669"/>
    <property type="project" value="UniProtKB-KW"/>
</dbReference>
<dbReference type="InterPro" id="IPR027417">
    <property type="entry name" value="P-loop_NTPase"/>
</dbReference>
<feature type="compositionally biased region" description="Basic and acidic residues" evidence="4">
    <location>
        <begin position="96"/>
        <end position="108"/>
    </location>
</feature>
<dbReference type="InterPro" id="IPR038718">
    <property type="entry name" value="SNF2-like_sf"/>
</dbReference>
<feature type="region of interest" description="Disordered" evidence="4">
    <location>
        <begin position="38"/>
        <end position="163"/>
    </location>
</feature>
<dbReference type="Pfam" id="PF00271">
    <property type="entry name" value="Helicase_C"/>
    <property type="match status" value="1"/>
</dbReference>
<reference evidence="7 8" key="1">
    <citation type="submission" date="2019-07" db="EMBL/GenBank/DDBJ databases">
        <title>Rhodotorula toruloides NBRC10032 genome sequencing.</title>
        <authorList>
            <person name="Shida Y."/>
            <person name="Takaku H."/>
            <person name="Ogasawara W."/>
            <person name="Mori K."/>
        </authorList>
    </citation>
    <scope>NUCLEOTIDE SEQUENCE [LARGE SCALE GENOMIC DNA]</scope>
    <source>
        <strain evidence="7 8">NBRC10032</strain>
    </source>
</reference>
<evidence type="ECO:0000256" key="4">
    <source>
        <dbReference type="SAM" id="MobiDB-lite"/>
    </source>
</evidence>
<evidence type="ECO:0000259" key="6">
    <source>
        <dbReference type="PROSITE" id="PS51194"/>
    </source>
</evidence>
<sequence>MATLGWRTNVNHIDLTLSSSDEDEQPHLALRNAYRPQVERLAGSGVGGRLKRAPRIVDSEGKDEDHNVGASGSGRGAQPSLTQRSDLDEEDVVGEGDSRDAFGVRDDAASGQSEAEEGEPSTEEEPDSADEEGEDLNHEEEEDLAPLDDLRHPAQQPAQMTVEEQLRKYGFVMHQPAAQPKPSLPSFAKNAPFGSHTNTAACSSSASSSSSLFNKSAATRPRLPSTLDSFGFKPANERKMSAKERVFEQMRDEQKRLGVPIDVPRNAHRSGKEAEESNPLAAIDDERALAAAMQDLDVNDDASSKDQESALKELVSSTIDMENVDISSGPPPGLKCTLLPHQVQGLHWLKDRESGKKRGGILADDMGLGKTVQLISLLLANPSDREKCKSKTTLVVCPVALMSQWKQEIESKTDGRLRVLIHHGPSRTDEGRKLQKYHVVITSYNTLSSEWVDLKPRQKKGEYAFSEDEDELDELGKLSAKLSKKGGKVKDDRGALFDDDYLFYRVILDEAHQIKNTNTKVNKACCDVKAHYRWCLTGTPLQNDVMDLYAIFKFLGGRIVRPLHDVSEFKAKIAKPLKSKRTKTALARLQIVLKAVMLRRTKTMTVDGKPLLTLPKREVVVVKGPFLDEKEADFYKTIEEKMQEALSEMATSEIMKDMTKVLVRLLRMRQACNHPALITKNSIEDQRDALDPTPQRAHKTPAASGAPSPSASEADGLGLADLLGGTSLHTCALCSATASTIDNGYCRSCDRDMERYASLSSSTKVKRTLHILEDIKKESYAAIEAVERAEEDGQDSDDFELGTVETPKESKLGMKKTIIFSQASLFTSMFDILEPFLHKGGYRYVRFDGQLNAKEKEAALDQIRNNPKVTIILVSIKCGAVGLNLTCCSRVILLDLWWNPAIEEQAFDRAHRFGQKHDVKIYKLTIDDTVEERILKLQADKAELAKAALDGGDLSKGNKLSVQEILSLFKLDKLD</sequence>
<feature type="domain" description="Helicase C-terminal" evidence="6">
    <location>
        <begin position="798"/>
        <end position="966"/>
    </location>
</feature>
<feature type="region of interest" description="Disordered" evidence="4">
    <location>
        <begin position="682"/>
        <end position="715"/>
    </location>
</feature>
<dbReference type="InterPro" id="IPR000330">
    <property type="entry name" value="SNF2_N"/>
</dbReference>
<feature type="compositionally biased region" description="Basic and acidic residues" evidence="4">
    <location>
        <begin position="55"/>
        <end position="67"/>
    </location>
</feature>
<dbReference type="AlphaFoldDB" id="A0A511KFT1"/>
<dbReference type="PROSITE" id="PS51192">
    <property type="entry name" value="HELICASE_ATP_BIND_1"/>
    <property type="match status" value="1"/>
</dbReference>
<dbReference type="GO" id="GO:0016787">
    <property type="term" value="F:hydrolase activity"/>
    <property type="evidence" value="ECO:0007669"/>
    <property type="project" value="UniProtKB-KW"/>
</dbReference>
<dbReference type="SMART" id="SM00487">
    <property type="entry name" value="DEXDc"/>
    <property type="match status" value="1"/>
</dbReference>
<dbReference type="CDD" id="cd18008">
    <property type="entry name" value="DEXDc_SHPRH-like"/>
    <property type="match status" value="1"/>
</dbReference>
<gene>
    <name evidence="7" type="ORF">Rt10032_c06g2792</name>
</gene>
<keyword evidence="1" id="KW-0547">Nucleotide-binding</keyword>
<dbReference type="InterPro" id="IPR049730">
    <property type="entry name" value="SNF2/RAD54-like_C"/>
</dbReference>
<comment type="caution">
    <text evidence="7">The sequence shown here is derived from an EMBL/GenBank/DDBJ whole genome shotgun (WGS) entry which is preliminary data.</text>
</comment>
<dbReference type="InterPro" id="IPR001650">
    <property type="entry name" value="Helicase_C-like"/>
</dbReference>
<feature type="domain" description="Helicase ATP-binding" evidence="5">
    <location>
        <begin position="351"/>
        <end position="558"/>
    </location>
</feature>
<evidence type="ECO:0000313" key="7">
    <source>
        <dbReference type="EMBL" id="GEM08775.1"/>
    </source>
</evidence>
<feature type="compositionally biased region" description="Acidic residues" evidence="4">
    <location>
        <begin position="114"/>
        <end position="146"/>
    </location>
</feature>
<proteinExistence type="predicted"/>
<dbReference type="InterPro" id="IPR050628">
    <property type="entry name" value="SNF2_RAD54_helicase_TF"/>
</dbReference>
<dbReference type="GO" id="GO:0005634">
    <property type="term" value="C:nucleus"/>
    <property type="evidence" value="ECO:0007669"/>
    <property type="project" value="TreeGrafter"/>
</dbReference>
<keyword evidence="2" id="KW-0378">Hydrolase</keyword>
<keyword evidence="3" id="KW-0067">ATP-binding</keyword>
<dbReference type="EMBL" id="BJWK01000006">
    <property type="protein sequence ID" value="GEM08775.1"/>
    <property type="molecule type" value="Genomic_DNA"/>
</dbReference>
<dbReference type="PROSITE" id="PS51194">
    <property type="entry name" value="HELICASE_CTER"/>
    <property type="match status" value="1"/>
</dbReference>
<dbReference type="GO" id="GO:0008094">
    <property type="term" value="F:ATP-dependent activity, acting on DNA"/>
    <property type="evidence" value="ECO:0007669"/>
    <property type="project" value="TreeGrafter"/>
</dbReference>
<dbReference type="OrthoDB" id="423559at2759"/>
<feature type="compositionally biased region" description="Low complexity" evidence="4">
    <location>
        <begin position="701"/>
        <end position="715"/>
    </location>
</feature>
<dbReference type="SMART" id="SM00490">
    <property type="entry name" value="HELICc"/>
    <property type="match status" value="1"/>
</dbReference>
<dbReference type="SUPFAM" id="SSF52540">
    <property type="entry name" value="P-loop containing nucleoside triphosphate hydrolases"/>
    <property type="match status" value="2"/>
</dbReference>
<dbReference type="Proteomes" id="UP000321518">
    <property type="component" value="Unassembled WGS sequence"/>
</dbReference>
<feature type="region of interest" description="Disordered" evidence="4">
    <location>
        <begin position="196"/>
        <end position="232"/>
    </location>
</feature>
<feature type="compositionally biased region" description="Low complexity" evidence="4">
    <location>
        <begin position="200"/>
        <end position="218"/>
    </location>
</feature>
<protein>
    <submittedName>
        <fullName evidence="7">SNF2 family helicase/atpase</fullName>
    </submittedName>
</protein>
<dbReference type="GO" id="GO:0006281">
    <property type="term" value="P:DNA repair"/>
    <property type="evidence" value="ECO:0007669"/>
    <property type="project" value="TreeGrafter"/>
</dbReference>
<dbReference type="Gene3D" id="3.40.50.300">
    <property type="entry name" value="P-loop containing nucleotide triphosphate hydrolases"/>
    <property type="match status" value="1"/>
</dbReference>
<keyword evidence="7" id="KW-0347">Helicase</keyword>
<dbReference type="CDD" id="cd18793">
    <property type="entry name" value="SF2_C_SNF"/>
    <property type="match status" value="1"/>
</dbReference>
<dbReference type="InterPro" id="IPR018247">
    <property type="entry name" value="EF_Hand_1_Ca_BS"/>
</dbReference>
<evidence type="ECO:0000256" key="3">
    <source>
        <dbReference type="ARBA" id="ARBA00022840"/>
    </source>
</evidence>
<dbReference type="PANTHER" id="PTHR45626">
    <property type="entry name" value="TRANSCRIPTION TERMINATION FACTOR 2-RELATED"/>
    <property type="match status" value="1"/>
</dbReference>
<dbReference type="PROSITE" id="PS00018">
    <property type="entry name" value="EF_HAND_1"/>
    <property type="match status" value="1"/>
</dbReference>
<dbReference type="Gene3D" id="3.40.50.10810">
    <property type="entry name" value="Tandem AAA-ATPase domain"/>
    <property type="match status" value="1"/>
</dbReference>
<evidence type="ECO:0000256" key="2">
    <source>
        <dbReference type="ARBA" id="ARBA00022801"/>
    </source>
</evidence>
<evidence type="ECO:0000256" key="1">
    <source>
        <dbReference type="ARBA" id="ARBA00022741"/>
    </source>
</evidence>
<dbReference type="PANTHER" id="PTHR45626:SF14">
    <property type="entry name" value="ATP-DEPENDENT DNA HELICASE (EUROFUNG)"/>
    <property type="match status" value="1"/>
</dbReference>
<dbReference type="InterPro" id="IPR014001">
    <property type="entry name" value="Helicase_ATP-bd"/>
</dbReference>
<dbReference type="Pfam" id="PF00176">
    <property type="entry name" value="SNF2-rel_dom"/>
    <property type="match status" value="1"/>
</dbReference>
<evidence type="ECO:0000259" key="5">
    <source>
        <dbReference type="PROSITE" id="PS51192"/>
    </source>
</evidence>
<accession>A0A511KFT1</accession>